<dbReference type="Proteomes" id="UP000182350">
    <property type="component" value="Unassembled WGS sequence"/>
</dbReference>
<feature type="region of interest" description="Disordered" evidence="5">
    <location>
        <begin position="109"/>
        <end position="136"/>
    </location>
</feature>
<dbReference type="InterPro" id="IPR050330">
    <property type="entry name" value="Bact_OuterMem_StrucFunc"/>
</dbReference>
<keyword evidence="8" id="KW-1185">Reference proteome</keyword>
<evidence type="ECO:0000313" key="8">
    <source>
        <dbReference type="Proteomes" id="UP000182350"/>
    </source>
</evidence>
<evidence type="ECO:0000256" key="3">
    <source>
        <dbReference type="ARBA" id="ARBA00023237"/>
    </source>
</evidence>
<dbReference type="PRINTS" id="PR01021">
    <property type="entry name" value="OMPADOMAIN"/>
</dbReference>
<dbReference type="EMBL" id="FPJW01000006">
    <property type="protein sequence ID" value="SFX47856.1"/>
    <property type="molecule type" value="Genomic_DNA"/>
</dbReference>
<keyword evidence="3" id="KW-0998">Cell outer membrane</keyword>
<dbReference type="GO" id="GO:0009279">
    <property type="term" value="C:cell outer membrane"/>
    <property type="evidence" value="ECO:0007669"/>
    <property type="project" value="UniProtKB-SubCell"/>
</dbReference>
<evidence type="ECO:0000256" key="5">
    <source>
        <dbReference type="SAM" id="MobiDB-lite"/>
    </source>
</evidence>
<keyword evidence="2 4" id="KW-0472">Membrane</keyword>
<evidence type="ECO:0000256" key="4">
    <source>
        <dbReference type="PROSITE-ProRule" id="PRU00473"/>
    </source>
</evidence>
<dbReference type="PROSITE" id="PS51257">
    <property type="entry name" value="PROKAR_LIPOPROTEIN"/>
    <property type="match status" value="1"/>
</dbReference>
<dbReference type="InterPro" id="IPR006664">
    <property type="entry name" value="OMP_bac"/>
</dbReference>
<sequence length="272" mass="29755">MKHTACNKLMGGSTTAMALVISLLLLVGCGSAPVSSDGAVKARSDLTALQKDPNLGERVRREMSEAEQAVKLAEEPLPKDSARLNEHRVYMANQKIGIARARAMASYDEDQRRHLGQARDDARLQSRTAEVDRAQRREADLQRQLTALQAETTDRGIVLTLGDVLFASGSAELQPAADGNLDRLANFLRQHPERQVLIEGHTDSTGNKASNQQLSQRRADSVSRYLVRRGIAADRLSTRGVGEERPVASNASALGRQQNRRVEVIIENSRGS</sequence>
<feature type="compositionally biased region" description="Polar residues" evidence="5">
    <location>
        <begin position="203"/>
        <end position="216"/>
    </location>
</feature>
<dbReference type="InterPro" id="IPR006665">
    <property type="entry name" value="OmpA-like"/>
</dbReference>
<dbReference type="Gene3D" id="3.30.1330.60">
    <property type="entry name" value="OmpA-like domain"/>
    <property type="match status" value="1"/>
</dbReference>
<evidence type="ECO:0000256" key="1">
    <source>
        <dbReference type="ARBA" id="ARBA00004442"/>
    </source>
</evidence>
<name>A0A1K1XE16_9GAMM</name>
<dbReference type="PROSITE" id="PS51123">
    <property type="entry name" value="OMPA_2"/>
    <property type="match status" value="1"/>
</dbReference>
<protein>
    <submittedName>
        <fullName evidence="7">Outer membrane protein OmpA</fullName>
    </submittedName>
</protein>
<organism evidence="7 8">
    <name type="scientific">Marinospirillum alkaliphilum DSM 21637</name>
    <dbReference type="NCBI Taxonomy" id="1122209"/>
    <lineage>
        <taxon>Bacteria</taxon>
        <taxon>Pseudomonadati</taxon>
        <taxon>Pseudomonadota</taxon>
        <taxon>Gammaproteobacteria</taxon>
        <taxon>Oceanospirillales</taxon>
        <taxon>Oceanospirillaceae</taxon>
        <taxon>Marinospirillum</taxon>
    </lineage>
</organism>
<comment type="subcellular location">
    <subcellularLocation>
        <location evidence="1">Cell outer membrane</location>
    </subcellularLocation>
</comment>
<dbReference type="Pfam" id="PF00691">
    <property type="entry name" value="OmpA"/>
    <property type="match status" value="1"/>
</dbReference>
<reference evidence="7 8" key="1">
    <citation type="submission" date="2016-11" db="EMBL/GenBank/DDBJ databases">
        <authorList>
            <person name="Jaros S."/>
            <person name="Januszkiewicz K."/>
            <person name="Wedrychowicz H."/>
        </authorList>
    </citation>
    <scope>NUCLEOTIDE SEQUENCE [LARGE SCALE GENOMIC DNA]</scope>
    <source>
        <strain evidence="7 8">DSM 21637</strain>
    </source>
</reference>
<evidence type="ECO:0000313" key="7">
    <source>
        <dbReference type="EMBL" id="SFX47856.1"/>
    </source>
</evidence>
<dbReference type="STRING" id="1122209.SAMN02745752_01784"/>
<dbReference type="CDD" id="cd07185">
    <property type="entry name" value="OmpA_C-like"/>
    <property type="match status" value="1"/>
</dbReference>
<dbReference type="InterPro" id="IPR036737">
    <property type="entry name" value="OmpA-like_sf"/>
</dbReference>
<dbReference type="PANTHER" id="PTHR30329:SF21">
    <property type="entry name" value="LIPOPROTEIN YIAD-RELATED"/>
    <property type="match status" value="1"/>
</dbReference>
<accession>A0A1K1XE16</accession>
<proteinExistence type="predicted"/>
<dbReference type="AlphaFoldDB" id="A0A1K1XE16"/>
<dbReference type="SUPFAM" id="SSF103088">
    <property type="entry name" value="OmpA-like"/>
    <property type="match status" value="1"/>
</dbReference>
<feature type="region of interest" description="Disordered" evidence="5">
    <location>
        <begin position="198"/>
        <end position="220"/>
    </location>
</feature>
<gene>
    <name evidence="7" type="ORF">SAMN02745752_01784</name>
</gene>
<evidence type="ECO:0000256" key="2">
    <source>
        <dbReference type="ARBA" id="ARBA00023136"/>
    </source>
</evidence>
<dbReference type="RefSeq" id="WP_218163488.1">
    <property type="nucleotide sequence ID" value="NZ_FPJW01000006.1"/>
</dbReference>
<feature type="domain" description="OmpA-like" evidence="6">
    <location>
        <begin position="153"/>
        <end position="270"/>
    </location>
</feature>
<evidence type="ECO:0000259" key="6">
    <source>
        <dbReference type="PROSITE" id="PS51123"/>
    </source>
</evidence>
<dbReference type="PANTHER" id="PTHR30329">
    <property type="entry name" value="STATOR ELEMENT OF FLAGELLAR MOTOR COMPLEX"/>
    <property type="match status" value="1"/>
</dbReference>